<evidence type="ECO:0000313" key="2">
    <source>
        <dbReference type="EMBL" id="ADK68624.1"/>
    </source>
</evidence>
<gene>
    <name evidence="2" type="ordered locus">Olsu_1525</name>
</gene>
<feature type="region of interest" description="Disordered" evidence="1">
    <location>
        <begin position="1"/>
        <end position="21"/>
    </location>
</feature>
<dbReference type="RefSeq" id="WP_013252376.1">
    <property type="nucleotide sequence ID" value="NC_014363.1"/>
</dbReference>
<dbReference type="AlphaFoldDB" id="E1QWX1"/>
<name>E1QWX1_OLSUV</name>
<reference evidence="2 3" key="1">
    <citation type="journal article" date="2010" name="Stand. Genomic Sci.">
        <title>Complete genome sequence of Olsenella uli type strain (VPI D76D-27C).</title>
        <authorList>
            <person name="Goker M."/>
            <person name="Held B."/>
            <person name="Lucas S."/>
            <person name="Nolan M."/>
            <person name="Yasawong M."/>
            <person name="Glavina Del Rio T."/>
            <person name="Tice H."/>
            <person name="Cheng J.F."/>
            <person name="Bruce D."/>
            <person name="Detter J.C."/>
            <person name="Tapia R."/>
            <person name="Han C."/>
            <person name="Goodwin L."/>
            <person name="Pitluck S."/>
            <person name="Liolios K."/>
            <person name="Ivanova N."/>
            <person name="Mavromatis K."/>
            <person name="Mikhailova N."/>
            <person name="Pati A."/>
            <person name="Chen A."/>
            <person name="Palaniappan K."/>
            <person name="Land M."/>
            <person name="Hauser L."/>
            <person name="Chang Y.J."/>
            <person name="Jeffries C.D."/>
            <person name="Rohde M."/>
            <person name="Sikorski J."/>
            <person name="Pukall R."/>
            <person name="Woyke T."/>
            <person name="Bristow J."/>
            <person name="Eisen J.A."/>
            <person name="Markowitz V."/>
            <person name="Hugenholtz P."/>
            <person name="Kyrpides N.C."/>
            <person name="Klenk H.P."/>
            <person name="Lapidus A."/>
        </authorList>
    </citation>
    <scope>NUCLEOTIDE SEQUENCE [LARGE SCALE GENOMIC DNA]</scope>
    <source>
        <strain evidence="3">ATCC 49627 / DSM 7084 / CIP 109912 / JCM 12494 / NCIMB 702895 / VPI D76D-27C</strain>
    </source>
</reference>
<dbReference type="STRING" id="633147.Olsu_1525"/>
<dbReference type="OrthoDB" id="2485468at2"/>
<dbReference type="Pfam" id="PF14903">
    <property type="entry name" value="WG_beta_rep"/>
    <property type="match status" value="1"/>
</dbReference>
<organism evidence="2 3">
    <name type="scientific">Olsenella uli (strain ATCC 49627 / DSM 7084 / CCUG 31166 / CIP 109912 / JCM 12494 / LMG 11480 / NCIMB 702895 / VPI D76D-27C)</name>
    <name type="common">Lactobacillus uli</name>
    <dbReference type="NCBI Taxonomy" id="633147"/>
    <lineage>
        <taxon>Bacteria</taxon>
        <taxon>Bacillati</taxon>
        <taxon>Actinomycetota</taxon>
        <taxon>Coriobacteriia</taxon>
        <taxon>Coriobacteriales</taxon>
        <taxon>Atopobiaceae</taxon>
        <taxon>Olsenella</taxon>
    </lineage>
</organism>
<keyword evidence="3" id="KW-1185">Reference proteome</keyword>
<dbReference type="InterPro" id="IPR032774">
    <property type="entry name" value="WG_beta_rep"/>
</dbReference>
<dbReference type="EMBL" id="CP002106">
    <property type="protein sequence ID" value="ADK68624.1"/>
    <property type="molecule type" value="Genomic_DNA"/>
</dbReference>
<dbReference type="GeneID" id="78512912"/>
<sequence>MLARDPESGLWGTASPGDGSWVVEPRWDVGGDDRYPIPLGGLGPGLVSVADPEGGLWGAADASTGEWAVAPSYSWLADLAPGLALARDPEGGLWGLVDASGSWALAPAFKDLGRPGDDGLVPARSAE</sequence>
<proteinExistence type="predicted"/>
<accession>E1QWX1</accession>
<evidence type="ECO:0000313" key="3">
    <source>
        <dbReference type="Proteomes" id="UP000000333"/>
    </source>
</evidence>
<dbReference type="Proteomes" id="UP000000333">
    <property type="component" value="Chromosome"/>
</dbReference>
<dbReference type="HOGENOM" id="CLU_1968302_0_0_11"/>
<evidence type="ECO:0000256" key="1">
    <source>
        <dbReference type="SAM" id="MobiDB-lite"/>
    </source>
</evidence>
<protein>
    <submittedName>
        <fullName evidence="2">Uncharacterized protein</fullName>
    </submittedName>
</protein>
<dbReference type="KEGG" id="ols:Olsu_1525"/>